<reference evidence="1 2" key="1">
    <citation type="submission" date="2018-11" db="EMBL/GenBank/DDBJ databases">
        <title>Genome sequence and assembly of Colletotrichum spinosum.</title>
        <authorList>
            <person name="Gan P."/>
            <person name="Shirasu K."/>
        </authorList>
    </citation>
    <scope>NUCLEOTIDE SEQUENCE [LARGE SCALE GENOMIC DNA]</scope>
    <source>
        <strain evidence="1 2">CBS 515.97</strain>
    </source>
</reference>
<comment type="caution">
    <text evidence="1">The sequence shown here is derived from an EMBL/GenBank/DDBJ whole genome shotgun (WGS) entry which is preliminary data.</text>
</comment>
<sequence>MSEDHSYSKLENAEYDQHRSPDEAYLTFTIPQCRHVRHINFDISSHDQGWSNYRHQWGTYEDSHTWFEVGVVPTDGGNGSPADATRHVIQRNVHARRQTTNHIVSWDDETASTEVSEWMKALKPGTTVGVFARALYPGWVNHVERVAVRLETLV</sequence>
<protein>
    <submittedName>
        <fullName evidence="1">Uncharacterized protein</fullName>
    </submittedName>
</protein>
<proteinExistence type="predicted"/>
<gene>
    <name evidence="1" type="ORF">C8035_v006784</name>
</gene>
<evidence type="ECO:0000313" key="1">
    <source>
        <dbReference type="EMBL" id="TDZ38244.1"/>
    </source>
</evidence>
<organism evidence="1 2">
    <name type="scientific">Colletotrichum spinosum</name>
    <dbReference type="NCBI Taxonomy" id="1347390"/>
    <lineage>
        <taxon>Eukaryota</taxon>
        <taxon>Fungi</taxon>
        <taxon>Dikarya</taxon>
        <taxon>Ascomycota</taxon>
        <taxon>Pezizomycotina</taxon>
        <taxon>Sordariomycetes</taxon>
        <taxon>Hypocreomycetidae</taxon>
        <taxon>Glomerellales</taxon>
        <taxon>Glomerellaceae</taxon>
        <taxon>Colletotrichum</taxon>
        <taxon>Colletotrichum orbiculare species complex</taxon>
    </lineage>
</organism>
<keyword evidence="2" id="KW-1185">Reference proteome</keyword>
<name>A0A4R8QP52_9PEZI</name>
<dbReference type="EMBL" id="QAPG01000018">
    <property type="protein sequence ID" value="TDZ38244.1"/>
    <property type="molecule type" value="Genomic_DNA"/>
</dbReference>
<accession>A0A4R8QP52</accession>
<dbReference type="Proteomes" id="UP000295083">
    <property type="component" value="Unassembled WGS sequence"/>
</dbReference>
<evidence type="ECO:0000313" key="2">
    <source>
        <dbReference type="Proteomes" id="UP000295083"/>
    </source>
</evidence>
<dbReference type="AlphaFoldDB" id="A0A4R8QP52"/>